<gene>
    <name evidence="1" type="ORF">IV454_23825</name>
</gene>
<keyword evidence="2" id="KW-1185">Reference proteome</keyword>
<protein>
    <submittedName>
        <fullName evidence="1">Uncharacterized protein</fullName>
    </submittedName>
</protein>
<name>A0AA48WBN6_9BURK</name>
<sequence>MTIDDIKVEIEHAKWFSRLGSYSAPTGYLALADLRAWNNATFDSSIDERSANIASEMDWLPSSREEEDPIHGQRLMKYLEEAGINFKAVTLDLYKQSLKSLRSVDGMKICSGPNDFSQAAIGAALYCVRMAALEVMAGQIGFWCSLLKIFVKGYWPCGMLPDKTVVVY</sequence>
<evidence type="ECO:0000313" key="1">
    <source>
        <dbReference type="EMBL" id="QPI48532.1"/>
    </source>
</evidence>
<dbReference type="EMBL" id="CP065053">
    <property type="protein sequence ID" value="QPI48532.1"/>
    <property type="molecule type" value="Genomic_DNA"/>
</dbReference>
<reference evidence="1 2" key="1">
    <citation type="submission" date="2020-11" db="EMBL/GenBank/DDBJ databases">
        <authorList>
            <person name="Sun Q."/>
        </authorList>
    </citation>
    <scope>NUCLEOTIDE SEQUENCE [LARGE SCALE GENOMIC DNA]</scope>
    <source>
        <strain evidence="1 2">P8398</strain>
    </source>
</reference>
<proteinExistence type="predicted"/>
<evidence type="ECO:0000313" key="2">
    <source>
        <dbReference type="Proteomes" id="UP000662888"/>
    </source>
</evidence>
<dbReference type="Proteomes" id="UP000662888">
    <property type="component" value="Chromosome"/>
</dbReference>
<dbReference type="RefSeq" id="WP_206088149.1">
    <property type="nucleotide sequence ID" value="NZ_CP065053.1"/>
</dbReference>
<organism evidence="1 2">
    <name type="scientific">Massilia antarctica</name>
    <dbReference type="NCBI Taxonomy" id="2765360"/>
    <lineage>
        <taxon>Bacteria</taxon>
        <taxon>Pseudomonadati</taxon>
        <taxon>Pseudomonadota</taxon>
        <taxon>Betaproteobacteria</taxon>
        <taxon>Burkholderiales</taxon>
        <taxon>Oxalobacteraceae</taxon>
        <taxon>Telluria group</taxon>
        <taxon>Massilia</taxon>
    </lineage>
</organism>
<accession>A0AA48WBN6</accession>